<dbReference type="SUPFAM" id="SSF51261">
    <property type="entry name" value="Duplicated hybrid motif"/>
    <property type="match status" value="1"/>
</dbReference>
<dbReference type="Pfam" id="PF01551">
    <property type="entry name" value="Peptidase_M23"/>
    <property type="match status" value="1"/>
</dbReference>
<protein>
    <submittedName>
        <fullName evidence="2">M23 family metallopeptidase</fullName>
        <ecNumber evidence="2">3.4.-.-</ecNumber>
    </submittedName>
</protein>
<name>A0ABU3PFL0_9BURK</name>
<dbReference type="EC" id="3.4.-.-" evidence="2"/>
<dbReference type="EMBL" id="JAVXZY010000006">
    <property type="protein sequence ID" value="MDT9000706.1"/>
    <property type="molecule type" value="Genomic_DNA"/>
</dbReference>
<dbReference type="InterPro" id="IPR016047">
    <property type="entry name" value="M23ase_b-sheet_dom"/>
</dbReference>
<comment type="caution">
    <text evidence="2">The sequence shown here is derived from an EMBL/GenBank/DDBJ whole genome shotgun (WGS) entry which is preliminary data.</text>
</comment>
<evidence type="ECO:0000313" key="2">
    <source>
        <dbReference type="EMBL" id="MDT9000706.1"/>
    </source>
</evidence>
<dbReference type="GO" id="GO:0016787">
    <property type="term" value="F:hydrolase activity"/>
    <property type="evidence" value="ECO:0007669"/>
    <property type="project" value="UniProtKB-KW"/>
</dbReference>
<dbReference type="InterPro" id="IPR011055">
    <property type="entry name" value="Dup_hybrid_motif"/>
</dbReference>
<organism evidence="2 3">
    <name type="scientific">Roseateles aquae</name>
    <dbReference type="NCBI Taxonomy" id="3077235"/>
    <lineage>
        <taxon>Bacteria</taxon>
        <taxon>Pseudomonadati</taxon>
        <taxon>Pseudomonadota</taxon>
        <taxon>Betaproteobacteria</taxon>
        <taxon>Burkholderiales</taxon>
        <taxon>Sphaerotilaceae</taxon>
        <taxon>Roseateles</taxon>
    </lineage>
</organism>
<reference evidence="2" key="1">
    <citation type="submission" date="2023-09" db="EMBL/GenBank/DDBJ databases">
        <title>Paucibacter sp. APW11 Genome sequencing and assembly.</title>
        <authorList>
            <person name="Kim I."/>
        </authorList>
    </citation>
    <scope>NUCLEOTIDE SEQUENCE</scope>
    <source>
        <strain evidence="2">APW11</strain>
    </source>
</reference>
<dbReference type="Gene3D" id="2.70.70.10">
    <property type="entry name" value="Glucose Permease (Domain IIA)"/>
    <property type="match status" value="1"/>
</dbReference>
<accession>A0ABU3PFL0</accession>
<evidence type="ECO:0000259" key="1">
    <source>
        <dbReference type="Pfam" id="PF01551"/>
    </source>
</evidence>
<keyword evidence="3" id="KW-1185">Reference proteome</keyword>
<feature type="domain" description="M23ase beta-sheet core" evidence="1">
    <location>
        <begin position="127"/>
        <end position="188"/>
    </location>
</feature>
<proteinExistence type="predicted"/>
<dbReference type="Proteomes" id="UP001246372">
    <property type="component" value="Unassembled WGS sequence"/>
</dbReference>
<dbReference type="RefSeq" id="WP_315651533.1">
    <property type="nucleotide sequence ID" value="NZ_JAVXZY010000006.1"/>
</dbReference>
<sequence length="233" mass="26115">MSELDRREHQGAAISWLELPLRGAWAAWRTPAECVPSHGVDRYGQRYAYDFVRLDDELVQPHRASPWRAAFGGVQARDFLAWEQPVLAPLAGDVVAVGEGWPDHLRVHQPWQALRERFWPARPSGADWRPLVGNYLLLRSAVGYLLCAHLREGSLRLRVGDSVNPGDEMAAVGNSGQSSMPHLHLQLMDGPDLHQAGGRLCGFRRYERLSAGQWLPVRAGLPERLQQVRSLAV</sequence>
<gene>
    <name evidence="2" type="ORF">RQP53_15630</name>
</gene>
<keyword evidence="2" id="KW-0378">Hydrolase</keyword>
<evidence type="ECO:0000313" key="3">
    <source>
        <dbReference type="Proteomes" id="UP001246372"/>
    </source>
</evidence>
<dbReference type="CDD" id="cd12797">
    <property type="entry name" value="M23_peptidase"/>
    <property type="match status" value="1"/>
</dbReference>